<evidence type="ECO:0000313" key="3">
    <source>
        <dbReference type="Proteomes" id="UP001206572"/>
    </source>
</evidence>
<organism evidence="2 3">
    <name type="scientific">Massilia agri</name>
    <dbReference type="NCBI Taxonomy" id="1886785"/>
    <lineage>
        <taxon>Bacteria</taxon>
        <taxon>Pseudomonadati</taxon>
        <taxon>Pseudomonadota</taxon>
        <taxon>Betaproteobacteria</taxon>
        <taxon>Burkholderiales</taxon>
        <taxon>Oxalobacteraceae</taxon>
        <taxon>Telluria group</taxon>
        <taxon>Massilia</taxon>
    </lineage>
</organism>
<evidence type="ECO:0000313" key="2">
    <source>
        <dbReference type="EMBL" id="MCS0598103.1"/>
    </source>
</evidence>
<gene>
    <name evidence="2" type="ORF">NX780_17270</name>
</gene>
<reference evidence="2 3" key="1">
    <citation type="submission" date="2022-08" db="EMBL/GenBank/DDBJ databases">
        <title>Reclassification of Massilia species as members of the genera Telluria, Duganella, Pseudoduganella, Mokoshia gen. nov. and Zemynaea gen. nov. using orthogonal and non-orthogonal genome-based approaches.</title>
        <authorList>
            <person name="Bowman J.P."/>
        </authorList>
    </citation>
    <scope>NUCLEOTIDE SEQUENCE [LARGE SCALE GENOMIC DNA]</scope>
    <source>
        <strain evidence="2 3">JCM 31661</strain>
    </source>
</reference>
<keyword evidence="3" id="KW-1185">Reference proteome</keyword>
<dbReference type="EMBL" id="JANUHA010000013">
    <property type="protein sequence ID" value="MCS0598103.1"/>
    <property type="molecule type" value="Genomic_DNA"/>
</dbReference>
<comment type="caution">
    <text evidence="2">The sequence shown here is derived from an EMBL/GenBank/DDBJ whole genome shotgun (WGS) entry which is preliminary data.</text>
</comment>
<dbReference type="Proteomes" id="UP001206572">
    <property type="component" value="Unassembled WGS sequence"/>
</dbReference>
<name>A0ABT2APD2_9BURK</name>
<keyword evidence="1" id="KW-0812">Transmembrane</keyword>
<proteinExistence type="predicted"/>
<keyword evidence="1" id="KW-0472">Membrane</keyword>
<feature type="transmembrane region" description="Helical" evidence="1">
    <location>
        <begin position="7"/>
        <end position="26"/>
    </location>
</feature>
<evidence type="ECO:0000256" key="1">
    <source>
        <dbReference type="SAM" id="Phobius"/>
    </source>
</evidence>
<accession>A0ABT2APD2</accession>
<dbReference type="RefSeq" id="WP_258829121.1">
    <property type="nucleotide sequence ID" value="NZ_JANUHA010000013.1"/>
</dbReference>
<sequence length="462" mass="47457">MRGWLKGALLASLVFCGSWIGAVSYWRATNRMPSTLDLFAWMAALPLALLLAVWLGRRIAAARAAAASPAPTDDAAAAAPAAPPALPALAILAGAVHTPHGASAEELSQAVGEGRARADLDPELVDQDGFPLMSARVQLDAIELFKEELDAWRSSAGHADPRFKDEQWRALALGTAVAGELLMQATGHPLLLAGAQDGAGAAPLPVLRIQAVLASSWNEEQRAIAAAWLGALSVRAGWPEKRLEVTSLATQASAVLAQLADEAARPGETVFTIVLSFGSQIGETAVEELAMQGALFAAANPQGLIPGEAAAGLLVADAAQAAQCGLPANVLQLASMPRNAKDAGRKPDARELRQLAATLLPDAQGSAGVSAVLADTSHRSAGVLELMKFSGEVLPHLDAGQDVRSLGGACGHCGHGEQLPFLAALVLAHQHANETAGAALCVGNEDPLQRTAALVRPAAALS</sequence>
<keyword evidence="1" id="KW-1133">Transmembrane helix</keyword>
<feature type="transmembrane region" description="Helical" evidence="1">
    <location>
        <begin position="38"/>
        <end position="56"/>
    </location>
</feature>
<protein>
    <submittedName>
        <fullName evidence="2">Uncharacterized protein</fullName>
    </submittedName>
</protein>